<evidence type="ECO:0000313" key="1">
    <source>
        <dbReference type="EMBL" id="MPV87577.1"/>
    </source>
</evidence>
<dbReference type="SUPFAM" id="SSF158745">
    <property type="entry name" value="LanC-like"/>
    <property type="match status" value="1"/>
</dbReference>
<organism evidence="1 2">
    <name type="scientific">Georgenia ruanii</name>
    <dbReference type="NCBI Taxonomy" id="348442"/>
    <lineage>
        <taxon>Bacteria</taxon>
        <taxon>Bacillati</taxon>
        <taxon>Actinomycetota</taxon>
        <taxon>Actinomycetes</taxon>
        <taxon>Micrococcales</taxon>
        <taxon>Bogoriellaceae</taxon>
        <taxon>Georgenia</taxon>
    </lineage>
</organism>
<sequence length="397" mass="41928">MRPAEVTPLTRRSAVRVTCDRGERDAVGGLLPWARSARERRDPVINLADVERRHQLVAGFAGGIAVAAQADAELLAGDLCTAQSLGFAGGMAGVLWALAEVGGHVPDALAASLAAAADRMPLDAGLAHGRSGVALALDALGHHDAAARQWAAVERTDPEALGLTLADGLPGVGLALLERAPIRDGEALLARVEMLARTLADQLREEPRMDRLGLMRGGAGAALFLLHVYDLTEDESLLAAIERCLRHDLAILGWGSFGRHAALPLWSRPGSLSEGSIGVGVVLHQAMQHLDAPWVARAAADITEAAERWLLERPGLSNGRAGAILALQYLRSHPWETAEERFARMRPFLEPLTVHGSALGSEPSAPVSLSLDGGAAGILLALGHLGMAGDRRLPFFW</sequence>
<proteinExistence type="predicted"/>
<protein>
    <recommendedName>
        <fullName evidence="3">Lanthionine synthetase</fullName>
    </recommendedName>
</protein>
<gene>
    <name evidence="1" type="ORF">GB882_02765</name>
</gene>
<accession>A0A7J9USI0</accession>
<evidence type="ECO:0008006" key="3">
    <source>
        <dbReference type="Google" id="ProtNLM"/>
    </source>
</evidence>
<evidence type="ECO:0000313" key="2">
    <source>
        <dbReference type="Proteomes" id="UP000429644"/>
    </source>
</evidence>
<name>A0A7J9USI0_9MICO</name>
<dbReference type="AlphaFoldDB" id="A0A7J9USI0"/>
<dbReference type="Pfam" id="PF05147">
    <property type="entry name" value="LANC_like"/>
    <property type="match status" value="1"/>
</dbReference>
<reference evidence="1 2" key="1">
    <citation type="submission" date="2019-10" db="EMBL/GenBank/DDBJ databases">
        <title>Georgenia wutianyii sp. nov. and Georgenia yuyongxinii sp. nov. isolated from plateau pika (Ochotona curzoniae) in the Qinghai-Tibet plateau of China.</title>
        <authorList>
            <person name="Tian Z."/>
        </authorList>
    </citation>
    <scope>NUCLEOTIDE SEQUENCE [LARGE SCALE GENOMIC DNA]</scope>
    <source>
        <strain evidence="1 2">JCM 15130</strain>
    </source>
</reference>
<keyword evidence="2" id="KW-1185">Reference proteome</keyword>
<comment type="caution">
    <text evidence="1">The sequence shown here is derived from an EMBL/GenBank/DDBJ whole genome shotgun (WGS) entry which is preliminary data.</text>
</comment>
<dbReference type="SMART" id="SM01260">
    <property type="entry name" value="LANC_like"/>
    <property type="match status" value="1"/>
</dbReference>
<dbReference type="EMBL" id="WHPD01000604">
    <property type="protein sequence ID" value="MPV87577.1"/>
    <property type="molecule type" value="Genomic_DNA"/>
</dbReference>
<dbReference type="InterPro" id="IPR007822">
    <property type="entry name" value="LANC-like"/>
</dbReference>
<dbReference type="GO" id="GO:0031179">
    <property type="term" value="P:peptide modification"/>
    <property type="evidence" value="ECO:0007669"/>
    <property type="project" value="InterPro"/>
</dbReference>
<dbReference type="Gene3D" id="1.50.10.20">
    <property type="match status" value="2"/>
</dbReference>
<dbReference type="Proteomes" id="UP000429644">
    <property type="component" value="Unassembled WGS sequence"/>
</dbReference>